<dbReference type="AlphaFoldDB" id="A0AAV9LZI8"/>
<proteinExistence type="predicted"/>
<accession>A0AAV9LZI8</accession>
<name>A0AAV9LZI8_9SOLN</name>
<feature type="domain" description="Endonuclease/exonuclease/phosphatase" evidence="1">
    <location>
        <begin position="8"/>
        <end position="195"/>
    </location>
</feature>
<dbReference type="Proteomes" id="UP001311915">
    <property type="component" value="Unassembled WGS sequence"/>
</dbReference>
<dbReference type="InterPro" id="IPR036691">
    <property type="entry name" value="Endo/exonu/phosph_ase_sf"/>
</dbReference>
<dbReference type="PANTHER" id="PTHR35218:SF9">
    <property type="entry name" value="ENDONUCLEASE_EXONUCLEASE_PHOSPHATASE DOMAIN-CONTAINING PROTEIN"/>
    <property type="match status" value="1"/>
</dbReference>
<sequence>MSEISCHNPLLVALIETKMQDHQSLVDDFPFTRMIQVPAVGNSGGLVILWDNSLIEVDDIATTGQEIHAMVKVCATNEYWLFSCIYASTYLNSRKILWENVKKIKVNYDGKWLIGGDFNELMKSSEKAGVLGYGYYCELIDMGYKGGKYTWLNKRFNNRSSLIFERLDRFFANEEWLHKFPDAQVHHLPRIHSDHCPLLLSVLQNSPRKRNKLFRFESIWTTHTDLRNIVLGSWEGKRTS</sequence>
<keyword evidence="3" id="KW-1185">Reference proteome</keyword>
<dbReference type="SUPFAM" id="SSF56219">
    <property type="entry name" value="DNase I-like"/>
    <property type="match status" value="1"/>
</dbReference>
<evidence type="ECO:0000313" key="3">
    <source>
        <dbReference type="Proteomes" id="UP001311915"/>
    </source>
</evidence>
<dbReference type="GO" id="GO:0003824">
    <property type="term" value="F:catalytic activity"/>
    <property type="evidence" value="ECO:0007669"/>
    <property type="project" value="InterPro"/>
</dbReference>
<organism evidence="2 3">
    <name type="scientific">Solanum pinnatisectum</name>
    <name type="common">tansyleaf nightshade</name>
    <dbReference type="NCBI Taxonomy" id="50273"/>
    <lineage>
        <taxon>Eukaryota</taxon>
        <taxon>Viridiplantae</taxon>
        <taxon>Streptophyta</taxon>
        <taxon>Embryophyta</taxon>
        <taxon>Tracheophyta</taxon>
        <taxon>Spermatophyta</taxon>
        <taxon>Magnoliopsida</taxon>
        <taxon>eudicotyledons</taxon>
        <taxon>Gunneridae</taxon>
        <taxon>Pentapetalae</taxon>
        <taxon>asterids</taxon>
        <taxon>lamiids</taxon>
        <taxon>Solanales</taxon>
        <taxon>Solanaceae</taxon>
        <taxon>Solanoideae</taxon>
        <taxon>Solaneae</taxon>
        <taxon>Solanum</taxon>
    </lineage>
</organism>
<dbReference type="InterPro" id="IPR005135">
    <property type="entry name" value="Endo/exonuclease/phosphatase"/>
</dbReference>
<evidence type="ECO:0000313" key="2">
    <source>
        <dbReference type="EMBL" id="KAK4731156.1"/>
    </source>
</evidence>
<dbReference type="PANTHER" id="PTHR35218">
    <property type="entry name" value="RNASE H DOMAIN-CONTAINING PROTEIN"/>
    <property type="match status" value="1"/>
</dbReference>
<protein>
    <recommendedName>
        <fullName evidence="1">Endonuclease/exonuclease/phosphatase domain-containing protein</fullName>
    </recommendedName>
</protein>
<gene>
    <name evidence="2" type="ORF">R3W88_024144</name>
</gene>
<dbReference type="Gene3D" id="3.60.10.10">
    <property type="entry name" value="Endonuclease/exonuclease/phosphatase"/>
    <property type="match status" value="1"/>
</dbReference>
<reference evidence="2 3" key="1">
    <citation type="submission" date="2023-10" db="EMBL/GenBank/DDBJ databases">
        <title>Genome-Wide Identification Analysis in wild type Solanum Pinnatisectum Reveals Some Genes Defensing Phytophthora Infestans.</title>
        <authorList>
            <person name="Sun C."/>
        </authorList>
    </citation>
    <scope>NUCLEOTIDE SEQUENCE [LARGE SCALE GENOMIC DNA]</scope>
    <source>
        <strain evidence="2">LQN</strain>
        <tissue evidence="2">Leaf</tissue>
    </source>
</reference>
<comment type="caution">
    <text evidence="2">The sequence shown here is derived from an EMBL/GenBank/DDBJ whole genome shotgun (WGS) entry which is preliminary data.</text>
</comment>
<evidence type="ECO:0000259" key="1">
    <source>
        <dbReference type="Pfam" id="PF03372"/>
    </source>
</evidence>
<dbReference type="Pfam" id="PF03372">
    <property type="entry name" value="Exo_endo_phos"/>
    <property type="match status" value="1"/>
</dbReference>
<dbReference type="EMBL" id="JAWPEI010000003">
    <property type="protein sequence ID" value="KAK4731156.1"/>
    <property type="molecule type" value="Genomic_DNA"/>
</dbReference>